<dbReference type="SUPFAM" id="SSF51735">
    <property type="entry name" value="NAD(P)-binding Rossmann-fold domains"/>
    <property type="match status" value="1"/>
</dbReference>
<dbReference type="SMART" id="SM00829">
    <property type="entry name" value="PKS_ER"/>
    <property type="match status" value="1"/>
</dbReference>
<comment type="caution">
    <text evidence="3">The sequence shown here is derived from an EMBL/GenBank/DDBJ whole genome shotgun (WGS) entry which is preliminary data.</text>
</comment>
<dbReference type="GO" id="GO:0016628">
    <property type="term" value="F:oxidoreductase activity, acting on the CH-CH group of donors, NAD or NADP as acceptor"/>
    <property type="evidence" value="ECO:0007669"/>
    <property type="project" value="InterPro"/>
</dbReference>
<dbReference type="Proteomes" id="UP000325187">
    <property type="component" value="Unassembled WGS sequence"/>
</dbReference>
<proteinExistence type="predicted"/>
<dbReference type="Gene3D" id="3.90.180.10">
    <property type="entry name" value="Medium-chain alcohol dehydrogenases, catalytic domain"/>
    <property type="match status" value="1"/>
</dbReference>
<dbReference type="InterPro" id="IPR013149">
    <property type="entry name" value="ADH-like_C"/>
</dbReference>
<dbReference type="SUPFAM" id="SSF50129">
    <property type="entry name" value="GroES-like"/>
    <property type="match status" value="2"/>
</dbReference>
<organism evidence="3 4">
    <name type="scientific">Iodidimonas gelatinilytica</name>
    <dbReference type="NCBI Taxonomy" id="1236966"/>
    <lineage>
        <taxon>Bacteria</taxon>
        <taxon>Pseudomonadati</taxon>
        <taxon>Pseudomonadota</taxon>
        <taxon>Alphaproteobacteria</taxon>
        <taxon>Iodidimonadales</taxon>
        <taxon>Iodidimonadaceae</taxon>
        <taxon>Iodidimonas</taxon>
    </lineage>
</organism>
<accession>A0A5A7MYB6</accession>
<keyword evidence="4" id="KW-1185">Reference proteome</keyword>
<dbReference type="EMBL" id="BKCM01000004">
    <property type="protein sequence ID" value="GER00334.1"/>
    <property type="molecule type" value="Genomic_DNA"/>
</dbReference>
<reference evidence="3 4" key="1">
    <citation type="submission" date="2019-09" db="EMBL/GenBank/DDBJ databases">
        <title>NBRP : Genome information of microbial organism related human and environment.</title>
        <authorList>
            <person name="Hattori M."/>
            <person name="Oshima K."/>
            <person name="Inaba H."/>
            <person name="Suda W."/>
            <person name="Sakamoto M."/>
            <person name="Iino T."/>
            <person name="Kitahara M."/>
            <person name="Oshida Y."/>
            <person name="Iida T."/>
            <person name="Kudo T."/>
            <person name="Itoh T."/>
            <person name="Ohkuma M."/>
        </authorList>
    </citation>
    <scope>NUCLEOTIDE SEQUENCE [LARGE SCALE GENOMIC DNA]</scope>
    <source>
        <strain evidence="3 4">Mie-1</strain>
    </source>
</reference>
<dbReference type="Pfam" id="PF16884">
    <property type="entry name" value="ADH_N_2"/>
    <property type="match status" value="1"/>
</dbReference>
<dbReference type="Gene3D" id="3.40.50.720">
    <property type="entry name" value="NAD(P)-binding Rossmann-like Domain"/>
    <property type="match status" value="1"/>
</dbReference>
<dbReference type="InterPro" id="IPR020843">
    <property type="entry name" value="ER"/>
</dbReference>
<evidence type="ECO:0000256" key="1">
    <source>
        <dbReference type="ARBA" id="ARBA00023002"/>
    </source>
</evidence>
<dbReference type="PANTHER" id="PTHR43205:SF7">
    <property type="entry name" value="PROSTAGLANDIN REDUCTASE 1"/>
    <property type="match status" value="1"/>
</dbReference>
<evidence type="ECO:0000259" key="2">
    <source>
        <dbReference type="SMART" id="SM00829"/>
    </source>
</evidence>
<evidence type="ECO:0000313" key="4">
    <source>
        <dbReference type="Proteomes" id="UP000325187"/>
    </source>
</evidence>
<dbReference type="PANTHER" id="PTHR43205">
    <property type="entry name" value="PROSTAGLANDIN REDUCTASE"/>
    <property type="match status" value="1"/>
</dbReference>
<keyword evidence="1" id="KW-0560">Oxidoreductase</keyword>
<dbReference type="InterPro" id="IPR045010">
    <property type="entry name" value="MDR_fam"/>
</dbReference>
<protein>
    <submittedName>
        <fullName evidence="3">NADP-dependent oxidoreductase</fullName>
    </submittedName>
</protein>
<evidence type="ECO:0000313" key="3">
    <source>
        <dbReference type="EMBL" id="GER00334.1"/>
    </source>
</evidence>
<dbReference type="InterPro" id="IPR011032">
    <property type="entry name" value="GroES-like_sf"/>
</dbReference>
<name>A0A5A7MYB6_9PROT</name>
<feature type="domain" description="Enoyl reductase (ER)" evidence="2">
    <location>
        <begin position="23"/>
        <end position="341"/>
    </location>
</feature>
<gene>
    <name evidence="3" type="ORF">JCM17845_09570</name>
</gene>
<dbReference type="CDD" id="cd05288">
    <property type="entry name" value="PGDH"/>
    <property type="match status" value="1"/>
</dbReference>
<dbReference type="AlphaFoldDB" id="A0A5A7MYB6"/>
<dbReference type="InterPro" id="IPR036291">
    <property type="entry name" value="NAD(P)-bd_dom_sf"/>
</dbReference>
<dbReference type="InterPro" id="IPR041694">
    <property type="entry name" value="ADH_N_2"/>
</dbReference>
<dbReference type="Pfam" id="PF00107">
    <property type="entry name" value="ADH_zinc_N"/>
    <property type="match status" value="1"/>
</dbReference>
<dbReference type="FunFam" id="3.40.50.720:FF:000121">
    <property type="entry name" value="Prostaglandin reductase 2"/>
    <property type="match status" value="1"/>
</dbReference>
<sequence length="347" mass="37015">MSMTQTDKTNRQLVLAARPKGEPTKDTLRLVTGDIPSAGKGEMLLRTEYLSLDPYMRGRMSDAPSYAAPVEIGDVMIGGTVAQVVTSNLDGFAPGDWVLSFNGWQDYALSNGEGVANLGRAPAHPSWALGILGMPGFTAWAGLKQIGAPKAGETIAVAAATGPVGATVGQIGKILGCRVVGIAGGPKKCAYAVNELGFDACVDHKAPDFADQLAKASPDGIDVYFENVGGKVLDAVLPLLNVNARVPVCGLVSQYNATKLPDGPDRMNWLLGQILRKKILMQGFIIFDNFGHLYPQFAKEMGGWVENGKIKYREEIIDGLENAPEAFIGLLRGENFGKRVIRVGQKK</sequence>